<feature type="transmembrane region" description="Helical" evidence="2">
    <location>
        <begin position="76"/>
        <end position="96"/>
    </location>
</feature>
<evidence type="ECO:0000313" key="3">
    <source>
        <dbReference type="EMBL" id="GAA0452561.1"/>
    </source>
</evidence>
<feature type="region of interest" description="Disordered" evidence="1">
    <location>
        <begin position="100"/>
        <end position="123"/>
    </location>
</feature>
<evidence type="ECO:0000256" key="2">
    <source>
        <dbReference type="SAM" id="Phobius"/>
    </source>
</evidence>
<dbReference type="EMBL" id="BAAABY010000009">
    <property type="protein sequence ID" value="GAA0452561.1"/>
    <property type="molecule type" value="Genomic_DNA"/>
</dbReference>
<keyword evidence="2" id="KW-1133">Transmembrane helix</keyword>
<feature type="compositionally biased region" description="Low complexity" evidence="1">
    <location>
        <begin position="106"/>
        <end position="123"/>
    </location>
</feature>
<feature type="region of interest" description="Disordered" evidence="1">
    <location>
        <begin position="1"/>
        <end position="68"/>
    </location>
</feature>
<keyword evidence="2" id="KW-0812">Transmembrane</keyword>
<sequence>MTQVRGHYRRDGSYVRPHYRRPRARSAGATYSRPARIGAAVPRSRPAPAGPTTRVRGHYRSNGSYVRPHQRRISPAAAAAGGGGGLLLLWLLLAVLGSGPSGAADTPHTPGPSITSSPGPSAR</sequence>
<keyword evidence="2" id="KW-0472">Membrane</keyword>
<keyword evidence="4" id="KW-1185">Reference proteome</keyword>
<evidence type="ECO:0008006" key="5">
    <source>
        <dbReference type="Google" id="ProtNLM"/>
    </source>
</evidence>
<dbReference type="Proteomes" id="UP001500909">
    <property type="component" value="Unassembled WGS sequence"/>
</dbReference>
<name>A0ABN0ZM87_9ACTN</name>
<organism evidence="3 4">
    <name type="scientific">Streptomyces olivaceiscleroticus</name>
    <dbReference type="NCBI Taxonomy" id="68245"/>
    <lineage>
        <taxon>Bacteria</taxon>
        <taxon>Bacillati</taxon>
        <taxon>Actinomycetota</taxon>
        <taxon>Actinomycetes</taxon>
        <taxon>Kitasatosporales</taxon>
        <taxon>Streptomycetaceae</taxon>
        <taxon>Streptomyces</taxon>
    </lineage>
</organism>
<evidence type="ECO:0000256" key="1">
    <source>
        <dbReference type="SAM" id="MobiDB-lite"/>
    </source>
</evidence>
<gene>
    <name evidence="3" type="ORF">GCM10010361_15840</name>
</gene>
<dbReference type="RefSeq" id="WP_346094043.1">
    <property type="nucleotide sequence ID" value="NZ_BAAABY010000009.1"/>
</dbReference>
<proteinExistence type="predicted"/>
<reference evidence="3 4" key="1">
    <citation type="journal article" date="2019" name="Int. J. Syst. Evol. Microbiol.">
        <title>The Global Catalogue of Microorganisms (GCM) 10K type strain sequencing project: providing services to taxonomists for standard genome sequencing and annotation.</title>
        <authorList>
            <consortium name="The Broad Institute Genomics Platform"/>
            <consortium name="The Broad Institute Genome Sequencing Center for Infectious Disease"/>
            <person name="Wu L."/>
            <person name="Ma J."/>
        </authorList>
    </citation>
    <scope>NUCLEOTIDE SEQUENCE [LARGE SCALE GENOMIC DNA]</scope>
    <source>
        <strain evidence="3 4">JCM 4805</strain>
    </source>
</reference>
<evidence type="ECO:0000313" key="4">
    <source>
        <dbReference type="Proteomes" id="UP001500909"/>
    </source>
</evidence>
<comment type="caution">
    <text evidence="3">The sequence shown here is derived from an EMBL/GenBank/DDBJ whole genome shotgun (WGS) entry which is preliminary data.</text>
</comment>
<accession>A0ABN0ZM87</accession>
<protein>
    <recommendedName>
        <fullName evidence="5">Serine/threonine protein kinase</fullName>
    </recommendedName>
</protein>